<name>A0A0E9TN96_ANGAN</name>
<organism evidence="1">
    <name type="scientific">Anguilla anguilla</name>
    <name type="common">European freshwater eel</name>
    <name type="synonym">Muraena anguilla</name>
    <dbReference type="NCBI Taxonomy" id="7936"/>
    <lineage>
        <taxon>Eukaryota</taxon>
        <taxon>Metazoa</taxon>
        <taxon>Chordata</taxon>
        <taxon>Craniata</taxon>
        <taxon>Vertebrata</taxon>
        <taxon>Euteleostomi</taxon>
        <taxon>Actinopterygii</taxon>
        <taxon>Neopterygii</taxon>
        <taxon>Teleostei</taxon>
        <taxon>Anguilliformes</taxon>
        <taxon>Anguillidae</taxon>
        <taxon>Anguilla</taxon>
    </lineage>
</organism>
<accession>A0A0E9TN96</accession>
<dbReference type="AlphaFoldDB" id="A0A0E9TN96"/>
<sequence length="52" mass="6334">MLKKSECNFSYPNSLDPFKQVTSDHTWYTVCCWDLYSYKLRIWFITGSVFRQ</sequence>
<protein>
    <submittedName>
        <fullName evidence="1">Uncharacterized protein</fullName>
    </submittedName>
</protein>
<reference evidence="1" key="2">
    <citation type="journal article" date="2015" name="Fish Shellfish Immunol.">
        <title>Early steps in the European eel (Anguilla anguilla)-Vibrio vulnificus interaction in the gills: Role of the RtxA13 toxin.</title>
        <authorList>
            <person name="Callol A."/>
            <person name="Pajuelo D."/>
            <person name="Ebbesson L."/>
            <person name="Teles M."/>
            <person name="MacKenzie S."/>
            <person name="Amaro C."/>
        </authorList>
    </citation>
    <scope>NUCLEOTIDE SEQUENCE</scope>
</reference>
<dbReference type="EMBL" id="GBXM01054257">
    <property type="protein sequence ID" value="JAH54320.1"/>
    <property type="molecule type" value="Transcribed_RNA"/>
</dbReference>
<reference evidence="1" key="1">
    <citation type="submission" date="2014-11" db="EMBL/GenBank/DDBJ databases">
        <authorList>
            <person name="Amaro Gonzalez C."/>
        </authorList>
    </citation>
    <scope>NUCLEOTIDE SEQUENCE</scope>
</reference>
<proteinExistence type="predicted"/>
<evidence type="ECO:0000313" key="1">
    <source>
        <dbReference type="EMBL" id="JAH54320.1"/>
    </source>
</evidence>